<evidence type="ECO:0000313" key="8">
    <source>
        <dbReference type="EMBL" id="KDA54394.1"/>
    </source>
</evidence>
<dbReference type="GO" id="GO:0005886">
    <property type="term" value="C:plasma membrane"/>
    <property type="evidence" value="ECO:0007669"/>
    <property type="project" value="UniProtKB-SubCell"/>
</dbReference>
<dbReference type="Pfam" id="PF01292">
    <property type="entry name" value="Ni_hydr_CYTB"/>
    <property type="match status" value="1"/>
</dbReference>
<dbReference type="STRING" id="1312852.EG19_11810"/>
<feature type="transmembrane region" description="Helical" evidence="6">
    <location>
        <begin position="173"/>
        <end position="190"/>
    </location>
</feature>
<dbReference type="InterPro" id="IPR051542">
    <property type="entry name" value="Hydrogenase_cytochrome"/>
</dbReference>
<dbReference type="EMBL" id="JMFG01000008">
    <property type="protein sequence ID" value="KDA54394.1"/>
    <property type="molecule type" value="Genomic_DNA"/>
</dbReference>
<dbReference type="GO" id="GO:0022904">
    <property type="term" value="P:respiratory electron transport chain"/>
    <property type="evidence" value="ECO:0007669"/>
    <property type="project" value="InterPro"/>
</dbReference>
<evidence type="ECO:0000256" key="3">
    <source>
        <dbReference type="ARBA" id="ARBA00022692"/>
    </source>
</evidence>
<comment type="caution">
    <text evidence="8">The sequence shown here is derived from an EMBL/GenBank/DDBJ whole genome shotgun (WGS) entry which is preliminary data.</text>
</comment>
<evidence type="ECO:0000313" key="9">
    <source>
        <dbReference type="Proteomes" id="UP000027284"/>
    </source>
</evidence>
<evidence type="ECO:0000256" key="1">
    <source>
        <dbReference type="ARBA" id="ARBA00004651"/>
    </source>
</evidence>
<dbReference type="PANTHER" id="PTHR30485:SF0">
    <property type="entry name" value="NI_FE-HYDROGENASE 1 B-TYPE CYTOCHROME SUBUNIT-RELATED"/>
    <property type="match status" value="1"/>
</dbReference>
<evidence type="ECO:0000256" key="5">
    <source>
        <dbReference type="ARBA" id="ARBA00023136"/>
    </source>
</evidence>
<keyword evidence="5 6" id="KW-0472">Membrane</keyword>
<dbReference type="Gene3D" id="1.20.950.20">
    <property type="entry name" value="Transmembrane di-heme cytochromes, Chain C"/>
    <property type="match status" value="1"/>
</dbReference>
<feature type="transmembrane region" description="Helical" evidence="6">
    <location>
        <begin position="131"/>
        <end position="153"/>
    </location>
</feature>
<dbReference type="GO" id="GO:0020037">
    <property type="term" value="F:heme binding"/>
    <property type="evidence" value="ECO:0007669"/>
    <property type="project" value="TreeGrafter"/>
</dbReference>
<dbReference type="SUPFAM" id="SSF81342">
    <property type="entry name" value="Transmembrane di-heme cytochromes"/>
    <property type="match status" value="1"/>
</dbReference>
<sequence length="233" mass="27206">MEEEGEFFERLSLNVRLQHGLMALSVIVLIITGLPLKFHESFWAKELIAFLGGPDVTPIIHRVAATLLAFVGFWHLLYIAFTREGRENFRLLLPRWQDAKDAAQQIKYYLGLTDTKPKFDKFSYVEKFDYWAVYWGMVIMIGSGTVLWFTEWFLKYVPKWVTDIAKEAHSDEALLATLAIIIWHFYNVHLNPHSFPMNKTFITGKISERQMKEEHPLEYERLMKTRSGQGGEA</sequence>
<keyword evidence="2" id="KW-1003">Cell membrane</keyword>
<name>A0A062XYB8_9BACT</name>
<dbReference type="InterPro" id="IPR011577">
    <property type="entry name" value="Cyt_b561_bac/Ni-Hgenase"/>
</dbReference>
<reference evidence="8 9" key="1">
    <citation type="submission" date="2014-04" db="EMBL/GenBank/DDBJ databases">
        <title>The Genome Sequence of Thermoanaerobaculum aquaticum MP-01, The First Cultivated Group 23 Acidobacterium.</title>
        <authorList>
            <person name="Stamps B.W."/>
            <person name="Losey N.A."/>
            <person name="Lawson P.A."/>
            <person name="Stevenson B.S."/>
        </authorList>
    </citation>
    <scope>NUCLEOTIDE SEQUENCE [LARGE SCALE GENOMIC DNA]</scope>
    <source>
        <strain evidence="8 9">MP-01</strain>
    </source>
</reference>
<proteinExistence type="predicted"/>
<keyword evidence="3 6" id="KW-0812">Transmembrane</keyword>
<protein>
    <recommendedName>
        <fullName evidence="7">Cytochrome b561 bacterial/Ni-hydrogenase domain-containing protein</fullName>
    </recommendedName>
</protein>
<evidence type="ECO:0000259" key="7">
    <source>
        <dbReference type="Pfam" id="PF01292"/>
    </source>
</evidence>
<evidence type="ECO:0000256" key="6">
    <source>
        <dbReference type="SAM" id="Phobius"/>
    </source>
</evidence>
<evidence type="ECO:0000256" key="2">
    <source>
        <dbReference type="ARBA" id="ARBA00022475"/>
    </source>
</evidence>
<comment type="subcellular location">
    <subcellularLocation>
        <location evidence="1">Cell membrane</location>
        <topology evidence="1">Multi-pass membrane protein</topology>
    </subcellularLocation>
</comment>
<keyword evidence="9" id="KW-1185">Reference proteome</keyword>
<dbReference type="Proteomes" id="UP000027284">
    <property type="component" value="Unassembled WGS sequence"/>
</dbReference>
<feature type="transmembrane region" description="Helical" evidence="6">
    <location>
        <begin position="21"/>
        <end position="39"/>
    </location>
</feature>
<keyword evidence="4 6" id="KW-1133">Transmembrane helix</keyword>
<feature type="domain" description="Cytochrome b561 bacterial/Ni-hydrogenase" evidence="7">
    <location>
        <begin position="12"/>
        <end position="187"/>
    </location>
</feature>
<feature type="transmembrane region" description="Helical" evidence="6">
    <location>
        <begin position="59"/>
        <end position="81"/>
    </location>
</feature>
<organism evidence="8 9">
    <name type="scientific">Thermoanaerobaculum aquaticum</name>
    <dbReference type="NCBI Taxonomy" id="1312852"/>
    <lineage>
        <taxon>Bacteria</taxon>
        <taxon>Pseudomonadati</taxon>
        <taxon>Acidobacteriota</taxon>
        <taxon>Thermoanaerobaculia</taxon>
        <taxon>Thermoanaerobaculales</taxon>
        <taxon>Thermoanaerobaculaceae</taxon>
        <taxon>Thermoanaerobaculum</taxon>
    </lineage>
</organism>
<dbReference type="PANTHER" id="PTHR30485">
    <property type="entry name" value="NI/FE-HYDROGENASE 1 B-TYPE CYTOCHROME SUBUNIT"/>
    <property type="match status" value="1"/>
</dbReference>
<dbReference type="GO" id="GO:0009055">
    <property type="term" value="F:electron transfer activity"/>
    <property type="evidence" value="ECO:0007669"/>
    <property type="project" value="InterPro"/>
</dbReference>
<accession>A0A062XYB8</accession>
<dbReference type="InterPro" id="IPR016174">
    <property type="entry name" value="Di-haem_cyt_TM"/>
</dbReference>
<evidence type="ECO:0000256" key="4">
    <source>
        <dbReference type="ARBA" id="ARBA00022989"/>
    </source>
</evidence>
<gene>
    <name evidence="8" type="ORF">EG19_11810</name>
</gene>
<dbReference type="AlphaFoldDB" id="A0A062XYB8"/>